<evidence type="ECO:0000313" key="10">
    <source>
        <dbReference type="Proteomes" id="UP000081671"/>
    </source>
</evidence>
<proteinExistence type="predicted"/>
<evidence type="ECO:0000256" key="5">
    <source>
        <dbReference type="ARBA" id="ARBA00023157"/>
    </source>
</evidence>
<dbReference type="InterPro" id="IPR043504">
    <property type="entry name" value="Peptidase_S1_PA_chymotrypsin"/>
</dbReference>
<dbReference type="PANTHER" id="PTHR24253">
    <property type="entry name" value="TRANSMEMBRANE PROTEASE SERINE"/>
    <property type="match status" value="1"/>
</dbReference>
<dbReference type="SUPFAM" id="SSF50494">
    <property type="entry name" value="Trypsin-like serine proteases"/>
    <property type="match status" value="1"/>
</dbReference>
<feature type="signal peptide" evidence="8">
    <location>
        <begin position="1"/>
        <end position="17"/>
    </location>
</feature>
<evidence type="ECO:0000256" key="8">
    <source>
        <dbReference type="SAM" id="SignalP"/>
    </source>
</evidence>
<organism evidence="10 11">
    <name type="scientific">Dipodomys ordii</name>
    <name type="common">Ord's kangaroo rat</name>
    <dbReference type="NCBI Taxonomy" id="10020"/>
    <lineage>
        <taxon>Eukaryota</taxon>
        <taxon>Metazoa</taxon>
        <taxon>Chordata</taxon>
        <taxon>Craniata</taxon>
        <taxon>Vertebrata</taxon>
        <taxon>Euteleostomi</taxon>
        <taxon>Mammalia</taxon>
        <taxon>Eutheria</taxon>
        <taxon>Euarchontoglires</taxon>
        <taxon>Glires</taxon>
        <taxon>Rodentia</taxon>
        <taxon>Castorimorpha</taxon>
        <taxon>Heteromyidae</taxon>
        <taxon>Dipodomyinae</taxon>
        <taxon>Dipodomys</taxon>
    </lineage>
</organism>
<dbReference type="FunCoup" id="A0A1S3ES32">
    <property type="interactions" value="56"/>
</dbReference>
<evidence type="ECO:0000256" key="7">
    <source>
        <dbReference type="RuleBase" id="RU363034"/>
    </source>
</evidence>
<dbReference type="GO" id="GO:0004252">
    <property type="term" value="F:serine-type endopeptidase activity"/>
    <property type="evidence" value="ECO:0007669"/>
    <property type="project" value="InterPro"/>
</dbReference>
<keyword evidence="4 7" id="KW-0720">Serine protease</keyword>
<dbReference type="InterPro" id="IPR033116">
    <property type="entry name" value="TRYPSIN_SER"/>
</dbReference>
<evidence type="ECO:0000256" key="1">
    <source>
        <dbReference type="ARBA" id="ARBA00022670"/>
    </source>
</evidence>
<sequence length="296" mass="32189">MLSLLGLTLFLLAGSTAEPVDPGTPVHPVLRALGPPQAPVTKNELVGIVGGSSAPQGRWPWQVSLRVYSYHWASWVHICGGSLVHPRWVLTAAHCIRRRDADPAAFRVHVGDVYLYGGQQLLGVSKVIVHPDFIAAHLGSDVALLRLAEPAHCSANVKPVRLPSGSAELASGDRCWVTGWGAVSMYASLPPPYRLQQVQVQVVDDQLCERQYHRASWLHRRDQTIILPDMLCAGSEGRDSCYGDSGGPLVSKVSGAWTLVGVVSWGYGCALPDIPGVYVRVQTHVPWIQRQMQTFS</sequence>
<keyword evidence="5" id="KW-1015">Disulfide bond</keyword>
<keyword evidence="2 8" id="KW-0732">Signal</keyword>
<dbReference type="Pfam" id="PF00089">
    <property type="entry name" value="Trypsin"/>
    <property type="match status" value="1"/>
</dbReference>
<dbReference type="PANTHER" id="PTHR24253:SF144">
    <property type="entry name" value="CHYMOTRYPSIN-LIKE PROTEASE CTRL-1-RELATED"/>
    <property type="match status" value="1"/>
</dbReference>
<dbReference type="InterPro" id="IPR009003">
    <property type="entry name" value="Peptidase_S1_PA"/>
</dbReference>
<keyword evidence="10" id="KW-1185">Reference proteome</keyword>
<dbReference type="SMART" id="SM00020">
    <property type="entry name" value="Tryp_SPc"/>
    <property type="match status" value="1"/>
</dbReference>
<feature type="domain" description="Peptidase S1" evidence="9">
    <location>
        <begin position="48"/>
        <end position="293"/>
    </location>
</feature>
<dbReference type="CDD" id="cd00190">
    <property type="entry name" value="Tryp_SPc"/>
    <property type="match status" value="1"/>
</dbReference>
<dbReference type="PROSITE" id="PS00134">
    <property type="entry name" value="TRYPSIN_HIS"/>
    <property type="match status" value="1"/>
</dbReference>
<keyword evidence="6" id="KW-0325">Glycoprotein</keyword>
<feature type="chain" id="PRO_5010259011" evidence="8">
    <location>
        <begin position="18"/>
        <end position="296"/>
    </location>
</feature>
<dbReference type="Proteomes" id="UP000081671">
    <property type="component" value="Unplaced"/>
</dbReference>
<dbReference type="PROSITE" id="PS50240">
    <property type="entry name" value="TRYPSIN_DOM"/>
    <property type="match status" value="1"/>
</dbReference>
<reference evidence="11" key="1">
    <citation type="submission" date="2025-08" db="UniProtKB">
        <authorList>
            <consortium name="RefSeq"/>
        </authorList>
    </citation>
    <scope>IDENTIFICATION</scope>
    <source>
        <tissue evidence="11">Kidney</tissue>
    </source>
</reference>
<dbReference type="GeneID" id="105981959"/>
<keyword evidence="3 7" id="KW-0378">Hydrolase</keyword>
<dbReference type="FunFam" id="2.40.10.10:FF:000003">
    <property type="entry name" value="Transmembrane serine protease 3"/>
    <property type="match status" value="1"/>
</dbReference>
<gene>
    <name evidence="11" type="primary">LOC105981959</name>
</gene>
<evidence type="ECO:0000256" key="3">
    <source>
        <dbReference type="ARBA" id="ARBA00022801"/>
    </source>
</evidence>
<dbReference type="InterPro" id="IPR001254">
    <property type="entry name" value="Trypsin_dom"/>
</dbReference>
<evidence type="ECO:0000259" key="9">
    <source>
        <dbReference type="PROSITE" id="PS50240"/>
    </source>
</evidence>
<keyword evidence="1 7" id="KW-0645">Protease</keyword>
<name>A0A1S3ES32_DIPOR</name>
<evidence type="ECO:0000313" key="11">
    <source>
        <dbReference type="RefSeq" id="XP_012866765.1"/>
    </source>
</evidence>
<evidence type="ECO:0000256" key="2">
    <source>
        <dbReference type="ARBA" id="ARBA00022729"/>
    </source>
</evidence>
<dbReference type="Gene3D" id="2.40.10.10">
    <property type="entry name" value="Trypsin-like serine proteases"/>
    <property type="match status" value="2"/>
</dbReference>
<protein>
    <submittedName>
        <fullName evidence="11">Serine protease 29-like</fullName>
    </submittedName>
</protein>
<evidence type="ECO:0000256" key="4">
    <source>
        <dbReference type="ARBA" id="ARBA00022825"/>
    </source>
</evidence>
<dbReference type="AlphaFoldDB" id="A0A1S3ES32"/>
<dbReference type="RefSeq" id="XP_012866765.1">
    <property type="nucleotide sequence ID" value="XM_013011311.1"/>
</dbReference>
<dbReference type="GO" id="GO:0006508">
    <property type="term" value="P:proteolysis"/>
    <property type="evidence" value="ECO:0007669"/>
    <property type="project" value="UniProtKB-KW"/>
</dbReference>
<dbReference type="KEGG" id="dord:105981959"/>
<dbReference type="PROSITE" id="PS00135">
    <property type="entry name" value="TRYPSIN_SER"/>
    <property type="match status" value="1"/>
</dbReference>
<dbReference type="PRINTS" id="PR00722">
    <property type="entry name" value="CHYMOTRYPSIN"/>
</dbReference>
<dbReference type="InParanoid" id="A0A1S3ES32"/>
<dbReference type="OrthoDB" id="93664at2759"/>
<evidence type="ECO:0000256" key="6">
    <source>
        <dbReference type="ARBA" id="ARBA00023180"/>
    </source>
</evidence>
<accession>A0A1S3ES32</accession>
<dbReference type="InterPro" id="IPR018114">
    <property type="entry name" value="TRYPSIN_HIS"/>
</dbReference>
<dbReference type="InterPro" id="IPR001314">
    <property type="entry name" value="Peptidase_S1A"/>
</dbReference>
<dbReference type="STRING" id="10020.ENSDORP00000020818"/>